<feature type="compositionally biased region" description="Polar residues" evidence="1">
    <location>
        <begin position="1"/>
        <end position="22"/>
    </location>
</feature>
<keyword evidence="3" id="KW-1185">Reference proteome</keyword>
<protein>
    <submittedName>
        <fullName evidence="2">Uncharacterized protein</fullName>
    </submittedName>
</protein>
<feature type="compositionally biased region" description="Basic residues" evidence="1">
    <location>
        <begin position="234"/>
        <end position="257"/>
    </location>
</feature>
<gene>
    <name evidence="2" type="ORF">FZEAL_6212</name>
</gene>
<sequence length="257" mass="28002">MSRSNMANTNQPVVRQAPSASQEYRGKSTAGTYDPAKSPLLPLHPHELRSIDKSRGSTPESACPLLPLDPGLSSSPLPITQMEAYLRSEESHEMRLINLDAAVPVNVASGASQAREAEGIATESQSWDTSSWAIINEDLDSFPHQEKRPGTPQIQPAIPHAKADAPVVTGPIMEADDNMPQSSDSGISDLSLSAFPAPGLCRLIAREYFETEQGDVINVRDVLQRRAARNATARPRRHQAPKARRGSRKGKERKKET</sequence>
<feature type="region of interest" description="Disordered" evidence="1">
    <location>
        <begin position="227"/>
        <end position="257"/>
    </location>
</feature>
<dbReference type="Proteomes" id="UP000635477">
    <property type="component" value="Unassembled WGS sequence"/>
</dbReference>
<proteinExistence type="predicted"/>
<dbReference type="OrthoDB" id="5142879at2759"/>
<evidence type="ECO:0000256" key="1">
    <source>
        <dbReference type="SAM" id="MobiDB-lite"/>
    </source>
</evidence>
<evidence type="ECO:0000313" key="3">
    <source>
        <dbReference type="Proteomes" id="UP000635477"/>
    </source>
</evidence>
<feature type="region of interest" description="Disordered" evidence="1">
    <location>
        <begin position="1"/>
        <end position="70"/>
    </location>
</feature>
<evidence type="ECO:0000313" key="2">
    <source>
        <dbReference type="EMBL" id="KAF4977248.1"/>
    </source>
</evidence>
<comment type="caution">
    <text evidence="2">The sequence shown here is derived from an EMBL/GenBank/DDBJ whole genome shotgun (WGS) entry which is preliminary data.</text>
</comment>
<reference evidence="2" key="1">
    <citation type="journal article" date="2020" name="BMC Genomics">
        <title>Correction to: Identification and distribution of gene clusters required for synthesis of sphingolipid metabolism inhibitors in diverse species of the filamentous fungus Fusarium.</title>
        <authorList>
            <person name="Kim H.S."/>
            <person name="Lohmar J.M."/>
            <person name="Busman M."/>
            <person name="Brown D.W."/>
            <person name="Naumann T.A."/>
            <person name="Divon H.H."/>
            <person name="Lysoe E."/>
            <person name="Uhlig S."/>
            <person name="Proctor R.H."/>
        </authorList>
    </citation>
    <scope>NUCLEOTIDE SEQUENCE</scope>
    <source>
        <strain evidence="2">NRRL 22465</strain>
    </source>
</reference>
<reference evidence="2" key="2">
    <citation type="submission" date="2020-05" db="EMBL/GenBank/DDBJ databases">
        <authorList>
            <person name="Kim H.-S."/>
            <person name="Proctor R.H."/>
            <person name="Brown D.W."/>
        </authorList>
    </citation>
    <scope>NUCLEOTIDE SEQUENCE</scope>
    <source>
        <strain evidence="2">NRRL 22465</strain>
    </source>
</reference>
<name>A0A8H4XJQ4_9HYPO</name>
<organism evidence="2 3">
    <name type="scientific">Fusarium zealandicum</name>
    <dbReference type="NCBI Taxonomy" id="1053134"/>
    <lineage>
        <taxon>Eukaryota</taxon>
        <taxon>Fungi</taxon>
        <taxon>Dikarya</taxon>
        <taxon>Ascomycota</taxon>
        <taxon>Pezizomycotina</taxon>
        <taxon>Sordariomycetes</taxon>
        <taxon>Hypocreomycetidae</taxon>
        <taxon>Hypocreales</taxon>
        <taxon>Nectriaceae</taxon>
        <taxon>Fusarium</taxon>
        <taxon>Fusarium staphyleae species complex</taxon>
    </lineage>
</organism>
<accession>A0A8H4XJQ4</accession>
<dbReference type="AlphaFoldDB" id="A0A8H4XJQ4"/>
<dbReference type="EMBL" id="JABEYC010000450">
    <property type="protein sequence ID" value="KAF4977248.1"/>
    <property type="molecule type" value="Genomic_DNA"/>
</dbReference>
<feature type="compositionally biased region" description="Basic and acidic residues" evidence="1">
    <location>
        <begin position="44"/>
        <end position="55"/>
    </location>
</feature>